<gene>
    <name evidence="2" type="primary">lptC</name>
    <name evidence="2" type="ORF">ABUH87_05185</name>
</gene>
<evidence type="ECO:0000313" key="3">
    <source>
        <dbReference type="Proteomes" id="UP001556118"/>
    </source>
</evidence>
<reference evidence="2 3" key="1">
    <citation type="submission" date="2024-06" db="EMBL/GenBank/DDBJ databases">
        <title>Novosphingobium rhizovicinus M1R2S20.</title>
        <authorList>
            <person name="Sun J.-Q."/>
        </authorList>
    </citation>
    <scope>NUCLEOTIDE SEQUENCE [LARGE SCALE GENOMIC DNA]</scope>
    <source>
        <strain evidence="2 3">M1R2S20</strain>
    </source>
</reference>
<protein>
    <submittedName>
        <fullName evidence="2">LPS export ABC transporter periplasmic protein LptC</fullName>
    </submittedName>
</protein>
<keyword evidence="1" id="KW-0472">Membrane</keyword>
<dbReference type="Pfam" id="PF06835">
    <property type="entry name" value="LptC"/>
    <property type="match status" value="1"/>
</dbReference>
<dbReference type="RefSeq" id="WP_367770665.1">
    <property type="nucleotide sequence ID" value="NZ_JBFNXR010000021.1"/>
</dbReference>
<dbReference type="Proteomes" id="UP001556118">
    <property type="component" value="Unassembled WGS sequence"/>
</dbReference>
<accession>A0ABV3R907</accession>
<dbReference type="InterPro" id="IPR010664">
    <property type="entry name" value="LipoPS_assembly_LptC-rel"/>
</dbReference>
<comment type="caution">
    <text evidence="2">The sequence shown here is derived from an EMBL/GenBank/DDBJ whole genome shotgun (WGS) entry which is preliminary data.</text>
</comment>
<sequence>MSLQATQMRTQRRQFAAPGGRHDRMIAFLAKALPAAIGLVVAVMILLPLSPRGEISFLLDRNKVAITNERVQVADAAYRGADGKGRPFLVTAGNAVQRTADVPVVQMNDLVARLKLQDGPAEIRAPSGAYNYDTEKIAVDGPVDFTASDGYQMRTQNVAIDIRSQTAVGSGGVSGAVPTGTFRADRIVADLENRTVKLEGNARLRMTPGKLRIPQ</sequence>
<name>A0ABV3R907_9SPHN</name>
<evidence type="ECO:0000256" key="1">
    <source>
        <dbReference type="SAM" id="Phobius"/>
    </source>
</evidence>
<keyword evidence="1" id="KW-0812">Transmembrane</keyword>
<proteinExistence type="predicted"/>
<organism evidence="2 3">
    <name type="scientific">Novosphingobium rhizovicinum</name>
    <dbReference type="NCBI Taxonomy" id="3228928"/>
    <lineage>
        <taxon>Bacteria</taxon>
        <taxon>Pseudomonadati</taxon>
        <taxon>Pseudomonadota</taxon>
        <taxon>Alphaproteobacteria</taxon>
        <taxon>Sphingomonadales</taxon>
        <taxon>Sphingomonadaceae</taxon>
        <taxon>Novosphingobium</taxon>
    </lineage>
</organism>
<dbReference type="EMBL" id="JBFNXR010000021">
    <property type="protein sequence ID" value="MEW9854571.1"/>
    <property type="molecule type" value="Genomic_DNA"/>
</dbReference>
<evidence type="ECO:0000313" key="2">
    <source>
        <dbReference type="EMBL" id="MEW9854571.1"/>
    </source>
</evidence>
<keyword evidence="3" id="KW-1185">Reference proteome</keyword>
<keyword evidence="1" id="KW-1133">Transmembrane helix</keyword>
<feature type="transmembrane region" description="Helical" evidence="1">
    <location>
        <begin position="28"/>
        <end position="49"/>
    </location>
</feature>